<evidence type="ECO:0000256" key="1">
    <source>
        <dbReference type="SAM" id="Phobius"/>
    </source>
</evidence>
<dbReference type="Proteomes" id="UP001595796">
    <property type="component" value="Unassembled WGS sequence"/>
</dbReference>
<keyword evidence="1" id="KW-1133">Transmembrane helix</keyword>
<evidence type="ECO:0000313" key="2">
    <source>
        <dbReference type="EMBL" id="MFC5069531.1"/>
    </source>
</evidence>
<name>A0ABV9Z5S2_9HYPH</name>
<keyword evidence="1" id="KW-0472">Membrane</keyword>
<accession>A0ABV9Z5S2</accession>
<dbReference type="Gene3D" id="2.30.30.40">
    <property type="entry name" value="SH3 Domains"/>
    <property type="match status" value="1"/>
</dbReference>
<dbReference type="InterPro" id="IPR010466">
    <property type="entry name" value="DUF1058"/>
</dbReference>
<protein>
    <submittedName>
        <fullName evidence="2">SH3 domain-containing protein</fullName>
    </submittedName>
</protein>
<keyword evidence="1" id="KW-0812">Transmembrane</keyword>
<organism evidence="2 3">
    <name type="scientific">Flaviflagellibacter deserti</name>
    <dbReference type="NCBI Taxonomy" id="2267266"/>
    <lineage>
        <taxon>Bacteria</taxon>
        <taxon>Pseudomonadati</taxon>
        <taxon>Pseudomonadota</taxon>
        <taxon>Alphaproteobacteria</taxon>
        <taxon>Hyphomicrobiales</taxon>
        <taxon>Flaviflagellibacter</taxon>
    </lineage>
</organism>
<dbReference type="RefSeq" id="WP_114958350.1">
    <property type="nucleotide sequence ID" value="NZ_JBHSJF010000008.1"/>
</dbReference>
<dbReference type="EMBL" id="JBHSJF010000008">
    <property type="protein sequence ID" value="MFC5069531.1"/>
    <property type="molecule type" value="Genomic_DNA"/>
</dbReference>
<evidence type="ECO:0000313" key="3">
    <source>
        <dbReference type="Proteomes" id="UP001595796"/>
    </source>
</evidence>
<gene>
    <name evidence="2" type="ORF">ACFPFW_16050</name>
</gene>
<sequence>MSIGQLFRIGAVLAIVAGTGIAVTYWGGESSAVIAQAQSAKAVPSPAGGALALGPVSGLPIPRFVSLKSDKVNVRRGPANDQDVAWVFSRAGLPVEITAEWDNWRRIRDQDGAEGWVFHSLLSGRRTALIEPWSKEATLPLRRNGSSEATVVAMLQPKVLASVSACDGSWCRIWGDGFDGWMQQDKLWGIYPGEQFD</sequence>
<proteinExistence type="predicted"/>
<reference evidence="3" key="1">
    <citation type="journal article" date="2019" name="Int. J. Syst. Evol. Microbiol.">
        <title>The Global Catalogue of Microorganisms (GCM) 10K type strain sequencing project: providing services to taxonomists for standard genome sequencing and annotation.</title>
        <authorList>
            <consortium name="The Broad Institute Genomics Platform"/>
            <consortium name="The Broad Institute Genome Sequencing Center for Infectious Disease"/>
            <person name="Wu L."/>
            <person name="Ma J."/>
        </authorList>
    </citation>
    <scope>NUCLEOTIDE SEQUENCE [LARGE SCALE GENOMIC DNA]</scope>
    <source>
        <strain evidence="3">CGMCC 1.16444</strain>
    </source>
</reference>
<dbReference type="Pfam" id="PF06347">
    <property type="entry name" value="SH3_4"/>
    <property type="match status" value="2"/>
</dbReference>
<feature type="transmembrane region" description="Helical" evidence="1">
    <location>
        <begin position="7"/>
        <end position="28"/>
    </location>
</feature>
<comment type="caution">
    <text evidence="2">The sequence shown here is derived from an EMBL/GenBank/DDBJ whole genome shotgun (WGS) entry which is preliminary data.</text>
</comment>
<keyword evidence="3" id="KW-1185">Reference proteome</keyword>